<evidence type="ECO:0000313" key="2">
    <source>
        <dbReference type="Proteomes" id="UP000761534"/>
    </source>
</evidence>
<name>A0A642V616_9ASCO</name>
<sequence>MHSTQHSYTELPNQKEIKNEVIHEWQTTFDGQSTGVVKEARCTIDVKKVKVYGIMKSFPRSAVSTLVQYRSGLALVGSWVRMCRVPEEVYSYDWGCGDNKIIHHITIEIDFPIREILRLGLTAISDIMDLSVPLDMTSRLKAMAEFIQNMPKHSKK</sequence>
<dbReference type="EMBL" id="SWFS01000334">
    <property type="protein sequence ID" value="KAA8909723.1"/>
    <property type="molecule type" value="Genomic_DNA"/>
</dbReference>
<dbReference type="AlphaFoldDB" id="A0A642V616"/>
<organism evidence="1 2">
    <name type="scientific">Trichomonascus ciferrii</name>
    <dbReference type="NCBI Taxonomy" id="44093"/>
    <lineage>
        <taxon>Eukaryota</taxon>
        <taxon>Fungi</taxon>
        <taxon>Dikarya</taxon>
        <taxon>Ascomycota</taxon>
        <taxon>Saccharomycotina</taxon>
        <taxon>Dipodascomycetes</taxon>
        <taxon>Dipodascales</taxon>
        <taxon>Trichomonascaceae</taxon>
        <taxon>Trichomonascus</taxon>
        <taxon>Trichomonascus ciferrii complex</taxon>
    </lineage>
</organism>
<comment type="caution">
    <text evidence="1">The sequence shown here is derived from an EMBL/GenBank/DDBJ whole genome shotgun (WGS) entry which is preliminary data.</text>
</comment>
<gene>
    <name evidence="1" type="ORF">TRICI_004372</name>
</gene>
<accession>A0A642V616</accession>
<dbReference type="VEuPathDB" id="FungiDB:TRICI_004372"/>
<proteinExistence type="predicted"/>
<dbReference type="Proteomes" id="UP000761534">
    <property type="component" value="Unassembled WGS sequence"/>
</dbReference>
<keyword evidence="2" id="KW-1185">Reference proteome</keyword>
<evidence type="ECO:0000313" key="1">
    <source>
        <dbReference type="EMBL" id="KAA8909723.1"/>
    </source>
</evidence>
<dbReference type="OrthoDB" id="4307211at2759"/>
<protein>
    <submittedName>
        <fullName evidence="1">Uncharacterized protein</fullName>
    </submittedName>
</protein>
<reference evidence="1" key="1">
    <citation type="journal article" date="2019" name="G3 (Bethesda)">
        <title>Genome Assemblies of Two Rare Opportunistic Yeast Pathogens: Diutina rugosa (syn. Candida rugosa) and Trichomonascus ciferrii (syn. Candida ciferrii).</title>
        <authorList>
            <person name="Mixao V."/>
            <person name="Saus E."/>
            <person name="Hansen A.P."/>
            <person name="Lass-Florl C."/>
            <person name="Gabaldon T."/>
        </authorList>
    </citation>
    <scope>NUCLEOTIDE SEQUENCE</scope>
    <source>
        <strain evidence="1">CBS 4856</strain>
    </source>
</reference>